<evidence type="ECO:0000313" key="2">
    <source>
        <dbReference type="Proteomes" id="UP000237105"/>
    </source>
</evidence>
<dbReference type="Proteomes" id="UP000237105">
    <property type="component" value="Unassembled WGS sequence"/>
</dbReference>
<keyword evidence="2" id="KW-1185">Reference proteome</keyword>
<dbReference type="EMBL" id="JXTB01000340">
    <property type="protein sequence ID" value="PON44970.1"/>
    <property type="molecule type" value="Genomic_DNA"/>
</dbReference>
<accession>A0A2P5B839</accession>
<reference evidence="2" key="1">
    <citation type="submission" date="2016-06" db="EMBL/GenBank/DDBJ databases">
        <title>Parallel loss of symbiosis genes in relatives of nitrogen-fixing non-legume Parasponia.</title>
        <authorList>
            <person name="Van Velzen R."/>
            <person name="Holmer R."/>
            <person name="Bu F."/>
            <person name="Rutten L."/>
            <person name="Van Zeijl A."/>
            <person name="Liu W."/>
            <person name="Santuari L."/>
            <person name="Cao Q."/>
            <person name="Sharma T."/>
            <person name="Shen D."/>
            <person name="Roswanjaya Y."/>
            <person name="Wardhani T."/>
            <person name="Kalhor M.S."/>
            <person name="Jansen J."/>
            <person name="Van den Hoogen J."/>
            <person name="Gungor B."/>
            <person name="Hartog M."/>
            <person name="Hontelez J."/>
            <person name="Verver J."/>
            <person name="Yang W.-C."/>
            <person name="Schijlen E."/>
            <person name="Repin R."/>
            <person name="Schilthuizen M."/>
            <person name="Schranz E."/>
            <person name="Heidstra R."/>
            <person name="Miyata K."/>
            <person name="Fedorova E."/>
            <person name="Kohlen W."/>
            <person name="Bisseling T."/>
            <person name="Smit S."/>
            <person name="Geurts R."/>
        </authorList>
    </citation>
    <scope>NUCLEOTIDE SEQUENCE [LARGE SCALE GENOMIC DNA]</scope>
    <source>
        <strain evidence="2">cv. WU1-14</strain>
    </source>
</reference>
<dbReference type="AlphaFoldDB" id="A0A2P5B839"/>
<comment type="caution">
    <text evidence="1">The sequence shown here is derived from an EMBL/GenBank/DDBJ whole genome shotgun (WGS) entry which is preliminary data.</text>
</comment>
<evidence type="ECO:0000313" key="1">
    <source>
        <dbReference type="EMBL" id="PON44970.1"/>
    </source>
</evidence>
<protein>
    <submittedName>
        <fullName evidence="1">Uncharacterized protein</fullName>
    </submittedName>
</protein>
<sequence>MRISSYGVLHLPLSKITATKEPPKIFSNPFLRSLKDLFIFLIAVRSNLAYAVQSIWKCRDARYRVLWCSKAGRIYEGKCYDGVSGSAAVVKRLRCGTGTGRFREV</sequence>
<proteinExistence type="predicted"/>
<organism evidence="1 2">
    <name type="scientific">Parasponia andersonii</name>
    <name type="common">Sponia andersonii</name>
    <dbReference type="NCBI Taxonomy" id="3476"/>
    <lineage>
        <taxon>Eukaryota</taxon>
        <taxon>Viridiplantae</taxon>
        <taxon>Streptophyta</taxon>
        <taxon>Embryophyta</taxon>
        <taxon>Tracheophyta</taxon>
        <taxon>Spermatophyta</taxon>
        <taxon>Magnoliopsida</taxon>
        <taxon>eudicotyledons</taxon>
        <taxon>Gunneridae</taxon>
        <taxon>Pentapetalae</taxon>
        <taxon>rosids</taxon>
        <taxon>fabids</taxon>
        <taxon>Rosales</taxon>
        <taxon>Cannabaceae</taxon>
        <taxon>Parasponia</taxon>
    </lineage>
</organism>
<name>A0A2P5B839_PARAD</name>
<dbReference type="OrthoDB" id="10500302at2759"/>
<gene>
    <name evidence="1" type="ORF">PanWU01x14_262580</name>
</gene>